<organism evidence="3 4">
    <name type="scientific">Suillus plorans</name>
    <dbReference type="NCBI Taxonomy" id="116603"/>
    <lineage>
        <taxon>Eukaryota</taxon>
        <taxon>Fungi</taxon>
        <taxon>Dikarya</taxon>
        <taxon>Basidiomycota</taxon>
        <taxon>Agaricomycotina</taxon>
        <taxon>Agaricomycetes</taxon>
        <taxon>Agaricomycetidae</taxon>
        <taxon>Boletales</taxon>
        <taxon>Suillineae</taxon>
        <taxon>Suillaceae</taxon>
        <taxon>Suillus</taxon>
    </lineage>
</organism>
<feature type="compositionally biased region" description="Polar residues" evidence="2">
    <location>
        <begin position="153"/>
        <end position="166"/>
    </location>
</feature>
<keyword evidence="1" id="KW-0175">Coiled coil</keyword>
<dbReference type="EMBL" id="JABBWE010000048">
    <property type="protein sequence ID" value="KAG1790688.1"/>
    <property type="molecule type" value="Genomic_DNA"/>
</dbReference>
<comment type="caution">
    <text evidence="3">The sequence shown here is derived from an EMBL/GenBank/DDBJ whole genome shotgun (WGS) entry which is preliminary data.</text>
</comment>
<feature type="coiled-coil region" evidence="1">
    <location>
        <begin position="177"/>
        <end position="281"/>
    </location>
</feature>
<name>A0A9P7AL00_9AGAM</name>
<dbReference type="AlphaFoldDB" id="A0A9P7AL00"/>
<dbReference type="RefSeq" id="XP_041157642.1">
    <property type="nucleotide sequence ID" value="XM_041309665.1"/>
</dbReference>
<evidence type="ECO:0000256" key="2">
    <source>
        <dbReference type="SAM" id="MobiDB-lite"/>
    </source>
</evidence>
<evidence type="ECO:0000256" key="1">
    <source>
        <dbReference type="SAM" id="Coils"/>
    </source>
</evidence>
<keyword evidence="4" id="KW-1185">Reference proteome</keyword>
<reference evidence="3" key="1">
    <citation type="journal article" date="2020" name="New Phytol.">
        <title>Comparative genomics reveals dynamic genome evolution in host specialist ectomycorrhizal fungi.</title>
        <authorList>
            <person name="Lofgren L.A."/>
            <person name="Nguyen N.H."/>
            <person name="Vilgalys R."/>
            <person name="Ruytinx J."/>
            <person name="Liao H.L."/>
            <person name="Branco S."/>
            <person name="Kuo A."/>
            <person name="LaButti K."/>
            <person name="Lipzen A."/>
            <person name="Andreopoulos W."/>
            <person name="Pangilinan J."/>
            <person name="Riley R."/>
            <person name="Hundley H."/>
            <person name="Na H."/>
            <person name="Barry K."/>
            <person name="Grigoriev I.V."/>
            <person name="Stajich J.E."/>
            <person name="Kennedy P.G."/>
        </authorList>
    </citation>
    <scope>NUCLEOTIDE SEQUENCE</scope>
    <source>
        <strain evidence="3">S12</strain>
    </source>
</reference>
<dbReference type="Proteomes" id="UP000719766">
    <property type="component" value="Unassembled WGS sequence"/>
</dbReference>
<feature type="compositionally biased region" description="Low complexity" evidence="2">
    <location>
        <begin position="118"/>
        <end position="135"/>
    </location>
</feature>
<dbReference type="OrthoDB" id="2683071at2759"/>
<evidence type="ECO:0000313" key="3">
    <source>
        <dbReference type="EMBL" id="KAG1790688.1"/>
    </source>
</evidence>
<feature type="compositionally biased region" description="Basic residues" evidence="2">
    <location>
        <begin position="136"/>
        <end position="145"/>
    </location>
</feature>
<evidence type="ECO:0000313" key="4">
    <source>
        <dbReference type="Proteomes" id="UP000719766"/>
    </source>
</evidence>
<accession>A0A9P7AL00</accession>
<gene>
    <name evidence="3" type="ORF">HD556DRAFT_1537677</name>
</gene>
<dbReference type="GeneID" id="64603429"/>
<proteinExistence type="predicted"/>
<feature type="region of interest" description="Disordered" evidence="2">
    <location>
        <begin position="118"/>
        <end position="166"/>
    </location>
</feature>
<sequence length="410" mass="45706">MSSESTIAVTAIWTDDQNTIKGDLLGSSNTVAMAVGILGNHISKHMTKVYGLDPPLNPLAMRAKYFPDVKPSDMLNVCRPNGLTAIFSPNVETTRRIKTQLAQKAQANQISVETNTALATNTATTSQSSTQAAPSRRSRRSKKRNAASAANPVSTANPASTSNLPQVTMDDQLKAMLASMQSEIAEMRGKNERILNENESIRNKNDRILNENGRILNENERILDENGSMRNEIETIRNENETMRNEIETIHNENEKILNENESINNDLASVRNDLNAARVKHSQDVEALKEVTMLLIPLHLRVLLDLARKKVLEHLGHETWEDLRASRSVYQLADTICNDLKRKGVSYPPSSESIFFLCSYNNIRRAGNTAAHSAKEDDIRHAVLTQSLESRDRRCLESLFAYAYNGVPV</sequence>
<protein>
    <submittedName>
        <fullName evidence="3">Uncharacterized protein</fullName>
    </submittedName>
</protein>